<protein>
    <recommendedName>
        <fullName evidence="2">Sortilin N-terminal domain-containing protein</fullName>
    </recommendedName>
</protein>
<keyword evidence="1" id="KW-0677">Repeat</keyword>
<gene>
    <name evidence="3" type="ORF">SOH20_31050</name>
</gene>
<evidence type="ECO:0000256" key="1">
    <source>
        <dbReference type="ARBA" id="ARBA00022737"/>
    </source>
</evidence>
<evidence type="ECO:0000313" key="3">
    <source>
        <dbReference type="EMBL" id="MDY0855228.1"/>
    </source>
</evidence>
<accession>A0AAW9GJY0</accession>
<reference evidence="3" key="1">
    <citation type="submission" date="2023-11" db="EMBL/GenBank/DDBJ databases">
        <title>Genome Sequence of Bacillus thuringiensis stain BLB 30AF.</title>
        <authorList>
            <person name="Farhat A."/>
        </authorList>
    </citation>
    <scope>NUCLEOTIDE SEQUENCE</scope>
    <source>
        <strain evidence="3">BLB30AF</strain>
    </source>
</reference>
<dbReference type="Pfam" id="PF15902">
    <property type="entry name" value="Sortilin-Vps10"/>
    <property type="match status" value="1"/>
</dbReference>
<dbReference type="InterPro" id="IPR031778">
    <property type="entry name" value="Sortilin_N"/>
</dbReference>
<dbReference type="PANTHER" id="PTHR47199">
    <property type="entry name" value="PHOTOSYSTEM II STABILITY/ASSEMBLY FACTOR HCF136, CHLOROPLASTIC"/>
    <property type="match status" value="1"/>
</dbReference>
<evidence type="ECO:0000259" key="2">
    <source>
        <dbReference type="Pfam" id="PF15902"/>
    </source>
</evidence>
<proteinExistence type="predicted"/>
<dbReference type="RefSeq" id="WP_320483976.1">
    <property type="nucleotide sequence ID" value="NZ_JAXCMD010000021.1"/>
</dbReference>
<feature type="domain" description="Sortilin N-terminal" evidence="2">
    <location>
        <begin position="31"/>
        <end position="148"/>
    </location>
</feature>
<dbReference type="PANTHER" id="PTHR47199:SF2">
    <property type="entry name" value="PHOTOSYSTEM II STABILITY_ASSEMBLY FACTOR HCF136, CHLOROPLASTIC"/>
    <property type="match status" value="1"/>
</dbReference>
<dbReference type="InterPro" id="IPR015943">
    <property type="entry name" value="WD40/YVTN_repeat-like_dom_sf"/>
</dbReference>
<dbReference type="SUPFAM" id="SSF110296">
    <property type="entry name" value="Oligoxyloglucan reducing end-specific cellobiohydrolase"/>
    <property type="match status" value="1"/>
</dbReference>
<sequence>MDTIKLTGIQMQSNQFGWAGIQYSNDNRQAIVYTKNSGQNWMVVNPLNTIILSIYPIDINSAWVYGLTKKANNELVPTLFYTNNKGNTWDELSIPVTEDWEKTVEVGISLHANSINSVWVVLTRKIKPDVFEHNLYTTQNKGQTWTTSKKINIPGPITGVTFINTAMGFISTQKNYKNPTVYKTSNGGTTWNPLSNTQYPPFVNQGLTTSYKPIHKGNIIIIPTKIVSNLNSYYLNISYDQGNTWFISNKILNTEKAAISFFNVNYGWVIDSKNGLTYNIKNQSQDWTNISSSSILTDVFCLRFFNPSNGWACNHTQIFKTTNGGLSWASVPYVIDGVV</sequence>
<dbReference type="Proteomes" id="UP001274571">
    <property type="component" value="Unassembled WGS sequence"/>
</dbReference>
<dbReference type="EMBL" id="JAXCMD010000021">
    <property type="protein sequence ID" value="MDY0855228.1"/>
    <property type="molecule type" value="Genomic_DNA"/>
</dbReference>
<name>A0AAW9GJY0_BACTU</name>
<dbReference type="AlphaFoldDB" id="A0AAW9GJY0"/>
<comment type="caution">
    <text evidence="3">The sequence shown here is derived from an EMBL/GenBank/DDBJ whole genome shotgun (WGS) entry which is preliminary data.</text>
</comment>
<dbReference type="Gene3D" id="2.130.10.10">
    <property type="entry name" value="YVTN repeat-like/Quinoprotein amine dehydrogenase"/>
    <property type="match status" value="2"/>
</dbReference>
<evidence type="ECO:0000313" key="4">
    <source>
        <dbReference type="Proteomes" id="UP001274571"/>
    </source>
</evidence>
<organism evidence="3 4">
    <name type="scientific">Bacillus thuringiensis</name>
    <dbReference type="NCBI Taxonomy" id="1428"/>
    <lineage>
        <taxon>Bacteria</taxon>
        <taxon>Bacillati</taxon>
        <taxon>Bacillota</taxon>
        <taxon>Bacilli</taxon>
        <taxon>Bacillales</taxon>
        <taxon>Bacillaceae</taxon>
        <taxon>Bacillus</taxon>
        <taxon>Bacillus cereus group</taxon>
    </lineage>
</organism>